<accession>D7BID6</accession>
<protein>
    <submittedName>
        <fullName evidence="2">Transcriptional regulator, MarR family</fullName>
    </submittedName>
</protein>
<dbReference type="SMART" id="SM00347">
    <property type="entry name" value="HTH_MARR"/>
    <property type="match status" value="1"/>
</dbReference>
<dbReference type="KEGG" id="msv:Mesil_2243"/>
<proteinExistence type="predicted"/>
<dbReference type="PROSITE" id="PS50995">
    <property type="entry name" value="HTH_MARR_2"/>
    <property type="match status" value="1"/>
</dbReference>
<dbReference type="STRING" id="526227.Mesil_2243"/>
<dbReference type="EMBL" id="CP002042">
    <property type="protein sequence ID" value="ADH64111.1"/>
    <property type="molecule type" value="Genomic_DNA"/>
</dbReference>
<dbReference type="InterPro" id="IPR036390">
    <property type="entry name" value="WH_DNA-bd_sf"/>
</dbReference>
<feature type="domain" description="HTH marR-type" evidence="1">
    <location>
        <begin position="7"/>
        <end position="142"/>
    </location>
</feature>
<dbReference type="GO" id="GO:0006950">
    <property type="term" value="P:response to stress"/>
    <property type="evidence" value="ECO:0007669"/>
    <property type="project" value="TreeGrafter"/>
</dbReference>
<reference evidence="2 3" key="1">
    <citation type="journal article" date="2010" name="Stand. Genomic Sci.">
        <title>Complete genome sequence of Meiothermus silvanus type strain (VI-R2).</title>
        <authorList>
            <person name="Sikorski J."/>
            <person name="Tindall B.J."/>
            <person name="Lowry S."/>
            <person name="Lucas S."/>
            <person name="Nolan M."/>
            <person name="Copeland A."/>
            <person name="Glavina Del Rio T."/>
            <person name="Tice H."/>
            <person name="Cheng J.F."/>
            <person name="Han C."/>
            <person name="Pitluck S."/>
            <person name="Liolios K."/>
            <person name="Ivanova N."/>
            <person name="Mavromatis K."/>
            <person name="Mikhailova N."/>
            <person name="Pati A."/>
            <person name="Goodwin L."/>
            <person name="Chen A."/>
            <person name="Palaniappan K."/>
            <person name="Land M."/>
            <person name="Hauser L."/>
            <person name="Chang Y.J."/>
            <person name="Jeffries C.D."/>
            <person name="Rohde M."/>
            <person name="Goker M."/>
            <person name="Woyke T."/>
            <person name="Bristow J."/>
            <person name="Eisen J.A."/>
            <person name="Markowitz V."/>
            <person name="Hugenholtz P."/>
            <person name="Kyrpides N.C."/>
            <person name="Klenk H.P."/>
            <person name="Lapidus A."/>
        </authorList>
    </citation>
    <scope>NUCLEOTIDE SEQUENCE [LARGE SCALE GENOMIC DNA]</scope>
    <source>
        <strain evidence="3">ATCC 700542 / DSM 9946 / VI-R2</strain>
    </source>
</reference>
<evidence type="ECO:0000313" key="2">
    <source>
        <dbReference type="EMBL" id="ADH64111.1"/>
    </source>
</evidence>
<dbReference type="Gene3D" id="1.10.10.10">
    <property type="entry name" value="Winged helix-like DNA-binding domain superfamily/Winged helix DNA-binding domain"/>
    <property type="match status" value="1"/>
</dbReference>
<dbReference type="InterPro" id="IPR036388">
    <property type="entry name" value="WH-like_DNA-bd_sf"/>
</dbReference>
<gene>
    <name evidence="2" type="ordered locus">Mesil_2243</name>
</gene>
<evidence type="ECO:0000259" key="1">
    <source>
        <dbReference type="PROSITE" id="PS50995"/>
    </source>
</evidence>
<dbReference type="HOGENOM" id="CLU_083287_27_8_0"/>
<organism evidence="2 3">
    <name type="scientific">Allomeiothermus silvanus (strain ATCC 700542 / DSM 9946 / NBRC 106475 / NCIMB 13440 / VI-R2)</name>
    <name type="common">Thermus silvanus</name>
    <dbReference type="NCBI Taxonomy" id="526227"/>
    <lineage>
        <taxon>Bacteria</taxon>
        <taxon>Thermotogati</taxon>
        <taxon>Deinococcota</taxon>
        <taxon>Deinococci</taxon>
        <taxon>Thermales</taxon>
        <taxon>Thermaceae</taxon>
        <taxon>Allomeiothermus</taxon>
    </lineage>
</organism>
<dbReference type="PANTHER" id="PTHR33164:SF101">
    <property type="entry name" value="TRANSCRIPTIONAL REPRESSOR MPRA"/>
    <property type="match status" value="1"/>
</dbReference>
<name>D7BID6_ALLS1</name>
<dbReference type="SUPFAM" id="SSF46785">
    <property type="entry name" value="Winged helix' DNA-binding domain"/>
    <property type="match status" value="1"/>
</dbReference>
<evidence type="ECO:0000313" key="3">
    <source>
        <dbReference type="Proteomes" id="UP000001916"/>
    </source>
</evidence>
<keyword evidence="3" id="KW-1185">Reference proteome</keyword>
<dbReference type="GO" id="GO:0003700">
    <property type="term" value="F:DNA-binding transcription factor activity"/>
    <property type="evidence" value="ECO:0007669"/>
    <property type="project" value="InterPro"/>
</dbReference>
<sequence length="151" mass="17446">MRMNHPDDAALEALEQLTLHLVWQFRLDQQRAFEPLGISPMQAFTLMAVQGGIEQPSALAFMMDVSPSGISQILAGLEERGWVRRELDSKNRRQVRVLLTEEGKAMLRQLHTRWREVSRERYARLSPQEIEMLTHSYRKLLDDPPAQGVKP</sequence>
<dbReference type="Proteomes" id="UP000001916">
    <property type="component" value="Chromosome"/>
</dbReference>
<dbReference type="AlphaFoldDB" id="D7BID6"/>
<dbReference type="InterPro" id="IPR039422">
    <property type="entry name" value="MarR/SlyA-like"/>
</dbReference>
<dbReference type="Pfam" id="PF12802">
    <property type="entry name" value="MarR_2"/>
    <property type="match status" value="1"/>
</dbReference>
<dbReference type="eggNOG" id="COG1846">
    <property type="taxonomic scope" value="Bacteria"/>
</dbReference>
<dbReference type="PRINTS" id="PR00598">
    <property type="entry name" value="HTHMARR"/>
</dbReference>
<dbReference type="PANTHER" id="PTHR33164">
    <property type="entry name" value="TRANSCRIPTIONAL REGULATOR, MARR FAMILY"/>
    <property type="match status" value="1"/>
</dbReference>
<dbReference type="InterPro" id="IPR000835">
    <property type="entry name" value="HTH_MarR-typ"/>
</dbReference>